<feature type="compositionally biased region" description="Basic and acidic residues" evidence="1">
    <location>
        <begin position="39"/>
        <end position="48"/>
    </location>
</feature>
<dbReference type="AlphaFoldDB" id="A0A813Q247"/>
<gene>
    <name evidence="3" type="ORF">JXQ802_LOCUS2997</name>
    <name evidence="2" type="ORF">PYM288_LOCUS2600</name>
</gene>
<dbReference type="EMBL" id="CAJNOH010000017">
    <property type="protein sequence ID" value="CAF0761008.1"/>
    <property type="molecule type" value="Genomic_DNA"/>
</dbReference>
<feature type="region of interest" description="Disordered" evidence="1">
    <location>
        <begin position="91"/>
        <end position="155"/>
    </location>
</feature>
<feature type="region of interest" description="Disordered" evidence="1">
    <location>
        <begin position="189"/>
        <end position="214"/>
    </location>
</feature>
<feature type="compositionally biased region" description="Low complexity" evidence="1">
    <location>
        <begin position="121"/>
        <end position="133"/>
    </location>
</feature>
<evidence type="ECO:0000313" key="4">
    <source>
        <dbReference type="Proteomes" id="UP000663854"/>
    </source>
</evidence>
<evidence type="ECO:0000313" key="5">
    <source>
        <dbReference type="Proteomes" id="UP000663870"/>
    </source>
</evidence>
<dbReference type="Proteomes" id="UP000663870">
    <property type="component" value="Unassembled WGS sequence"/>
</dbReference>
<dbReference type="EMBL" id="CAJNOL010000039">
    <property type="protein sequence ID" value="CAF0776591.1"/>
    <property type="molecule type" value="Genomic_DNA"/>
</dbReference>
<organism evidence="2 4">
    <name type="scientific">Rotaria sordida</name>
    <dbReference type="NCBI Taxonomy" id="392033"/>
    <lineage>
        <taxon>Eukaryota</taxon>
        <taxon>Metazoa</taxon>
        <taxon>Spiralia</taxon>
        <taxon>Gnathifera</taxon>
        <taxon>Rotifera</taxon>
        <taxon>Eurotatoria</taxon>
        <taxon>Bdelloidea</taxon>
        <taxon>Philodinida</taxon>
        <taxon>Philodinidae</taxon>
        <taxon>Rotaria</taxon>
    </lineage>
</organism>
<comment type="caution">
    <text evidence="2">The sequence shown here is derived from an EMBL/GenBank/DDBJ whole genome shotgun (WGS) entry which is preliminary data.</text>
</comment>
<protein>
    <submittedName>
        <fullName evidence="2">Uncharacterized protein</fullName>
    </submittedName>
</protein>
<evidence type="ECO:0000313" key="2">
    <source>
        <dbReference type="EMBL" id="CAF0761008.1"/>
    </source>
</evidence>
<evidence type="ECO:0000313" key="3">
    <source>
        <dbReference type="EMBL" id="CAF0776591.1"/>
    </source>
</evidence>
<sequence length="295" mass="33280">MDGESFAEKLKKFNQKPVMGIRISKPHITHNESSLDLSQPEKSERLKSNDFNQSFDDINSTKSDHTTSSSKTSLPHDTNLAQTFVSGLKKSTVTLPKSPTIDRNENKHSESSNHLQDTTRSSNVSSNVISNTNLKKPPVVLPKSFTNNRNENKQSELLAISQDTILYYPYPSKPNTFTDVKKPPVSLPVSVNSDSSSNLDKEEMPSPVISSNTNKGSVLSSNSIHLDQHEDNHNEFISISLNTMLSPKCMFYKFESSINDYKRRDPRTIIYQKMKVPMPKISTNEINILQRYSNK</sequence>
<feature type="compositionally biased region" description="Basic and acidic residues" evidence="1">
    <location>
        <begin position="100"/>
        <end position="111"/>
    </location>
</feature>
<keyword evidence="5" id="KW-1185">Reference proteome</keyword>
<reference evidence="2" key="1">
    <citation type="submission" date="2021-02" db="EMBL/GenBank/DDBJ databases">
        <authorList>
            <person name="Nowell W R."/>
        </authorList>
    </citation>
    <scope>NUCLEOTIDE SEQUENCE</scope>
</reference>
<name>A0A813Q247_9BILA</name>
<feature type="region of interest" description="Disordered" evidence="1">
    <location>
        <begin position="14"/>
        <end position="78"/>
    </location>
</feature>
<feature type="compositionally biased region" description="Polar residues" evidence="1">
    <location>
        <begin position="49"/>
        <end position="58"/>
    </location>
</feature>
<feature type="compositionally biased region" description="Low complexity" evidence="1">
    <location>
        <begin position="189"/>
        <end position="198"/>
    </location>
</feature>
<proteinExistence type="predicted"/>
<dbReference type="Proteomes" id="UP000663854">
    <property type="component" value="Unassembled WGS sequence"/>
</dbReference>
<accession>A0A813Q247</accession>
<evidence type="ECO:0000256" key="1">
    <source>
        <dbReference type="SAM" id="MobiDB-lite"/>
    </source>
</evidence>